<gene>
    <name evidence="1" type="ORF">H7965_23040</name>
</gene>
<comment type="caution">
    <text evidence="1">The sequence shown here is derived from an EMBL/GenBank/DDBJ whole genome shotgun (WGS) entry which is preliminary data.</text>
</comment>
<proteinExistence type="predicted"/>
<sequence length="486" mass="54409">MEAINFANIRRRLVDLPTDHDADGEHRPTVGDVFAPEQHASALAPSTLIVVGARGAGKSFWAGVLGQRETRQLAAEVYPRLGLDRVTVTFGYNGFDTSSAVTRRTVEARTQSGGHDLALMFWQAVLLRSALAAINDPEGKENIATFTERYKDPEEFEARLRYVDQALEASDKTCLVLFDALDTLSRDWAQLTKLTDALFEACWMLRARRRVRAKVFIRPDQLNDEQLRFVELPKLRSGRVELNWSRSDLYGLLFTRLAEAEQKAGEKDFEALCRQTGYPVPDTNAERLRKWELAWSDDAQRRVFDRLAGRYMGKSATKGATYPWTYKHLADGRDVVTPRSFLKLFVEAARHTPSPPSQAITAEGIRHGLREASKTRVEQLALEYPWIKRALAPLAGLKVPCQSREIHEAWIASDTVAVIAKAAASEGFLPPYQKSLTNGAEEDLEAAMSRIGVLSYRTDGRADMPDLFRIASRMLKLGGVALKSKS</sequence>
<name>A0A9X0UER3_9PROT</name>
<keyword evidence="2" id="KW-1185">Reference proteome</keyword>
<dbReference type="EMBL" id="JACOMF010000045">
    <property type="protein sequence ID" value="MBC4018174.1"/>
    <property type="molecule type" value="Genomic_DNA"/>
</dbReference>
<evidence type="ECO:0000313" key="2">
    <source>
        <dbReference type="Proteomes" id="UP000600101"/>
    </source>
</evidence>
<protein>
    <submittedName>
        <fullName evidence="1">Uncharacterized protein</fullName>
    </submittedName>
</protein>
<evidence type="ECO:0000313" key="1">
    <source>
        <dbReference type="EMBL" id="MBC4018174.1"/>
    </source>
</evidence>
<dbReference type="Proteomes" id="UP000600101">
    <property type="component" value="Unassembled WGS sequence"/>
</dbReference>
<dbReference type="AlphaFoldDB" id="A0A9X0UER3"/>
<reference evidence="1" key="1">
    <citation type="submission" date="2020-08" db="EMBL/GenBank/DDBJ databases">
        <authorList>
            <person name="Hu Y."/>
            <person name="Nguyen S.V."/>
            <person name="Li F."/>
            <person name="Fanning S."/>
        </authorList>
    </citation>
    <scope>NUCLEOTIDE SEQUENCE</scope>
    <source>
        <strain evidence="1">SYSU D8009</strain>
    </source>
</reference>
<organism evidence="1 2">
    <name type="scientific">Siccirubricoccus deserti</name>
    <dbReference type="NCBI Taxonomy" id="2013562"/>
    <lineage>
        <taxon>Bacteria</taxon>
        <taxon>Pseudomonadati</taxon>
        <taxon>Pseudomonadota</taxon>
        <taxon>Alphaproteobacteria</taxon>
        <taxon>Acetobacterales</taxon>
        <taxon>Roseomonadaceae</taxon>
        <taxon>Siccirubricoccus</taxon>
    </lineage>
</organism>
<dbReference type="RefSeq" id="WP_186772930.1">
    <property type="nucleotide sequence ID" value="NZ_JACOMF010000045.1"/>
</dbReference>
<accession>A0A9X0UER3</accession>